<feature type="transmembrane region" description="Helical" evidence="2">
    <location>
        <begin position="89"/>
        <end position="110"/>
    </location>
</feature>
<dbReference type="OrthoDB" id="9786218at2"/>
<evidence type="ECO:0000256" key="2">
    <source>
        <dbReference type="SAM" id="Phobius"/>
    </source>
</evidence>
<feature type="transmembrane region" description="Helical" evidence="2">
    <location>
        <begin position="12"/>
        <end position="33"/>
    </location>
</feature>
<feature type="transmembrane region" description="Helical" evidence="2">
    <location>
        <begin position="280"/>
        <end position="298"/>
    </location>
</feature>
<keyword evidence="2" id="KW-0812">Transmembrane</keyword>
<dbReference type="RefSeq" id="WP_072867521.1">
    <property type="nucleotide sequence ID" value="NZ_FQZM01000009.1"/>
</dbReference>
<sequence>MLSAKNGNKLRLPPISYVPVLLAAALMSLNLSVPMGDTDFYWHLAAGRWILEHRQIPLTDPFSFSRAGQPWVAHEWLFEAILAAADRAFQYPGAVLMGHVFYWLFAAFFYRWLRLVAPGSSPLLAAFLLFCATFTVFPFWTLRPQIASYTFFVIFLALLEIGKPSTGRTLGLAALTAVWANTHGSFPLGPLLVLFKMGSDFLREARAGLKEPRHQWPTAAFRTLQLVAGRWGWTLLLTAAAGTLNPWGPSHYLYPLQVTGDAEMMSAIREWRPPDFHHPYARYLLFGWLLAFLALPLWRPARVRRPDMFFLSVSFLWLTLTSVRYTPYWLVVLSGYLLTTRPSRSPTQMKWDWQEEGPAGAGTRQEADGPGTGKPARRLEVAIWLWALFFYLSTFARLPLGPLEANVSREFPAAAAEKLASAPPGRKLLNDYNWGGYLIWRLWPQLPVFIDGRADLYAGGVFSQYRRLKKLQDPQAVLDEWQIDMVLMPPDEPLVSWLRLHPAWEVWYEDAQAVIMKKKGGTKSEGANLRDHPGL</sequence>
<gene>
    <name evidence="3" type="ORF">SAMN02745219_00851</name>
</gene>
<evidence type="ECO:0000313" key="3">
    <source>
        <dbReference type="EMBL" id="SHI69135.1"/>
    </source>
</evidence>
<accession>A0A1M6D7E2</accession>
<evidence type="ECO:0008006" key="5">
    <source>
        <dbReference type="Google" id="ProtNLM"/>
    </source>
</evidence>
<feature type="transmembrane region" description="Helical" evidence="2">
    <location>
        <begin position="122"/>
        <end position="140"/>
    </location>
</feature>
<proteinExistence type="predicted"/>
<protein>
    <recommendedName>
        <fullName evidence="5">Glycosyltransferase RgtA/B/C/D-like domain-containing protein</fullName>
    </recommendedName>
</protein>
<keyword evidence="4" id="KW-1185">Reference proteome</keyword>
<keyword evidence="2" id="KW-0472">Membrane</keyword>
<evidence type="ECO:0000313" key="4">
    <source>
        <dbReference type="Proteomes" id="UP000184529"/>
    </source>
</evidence>
<reference evidence="4" key="1">
    <citation type="submission" date="2016-11" db="EMBL/GenBank/DDBJ databases">
        <authorList>
            <person name="Varghese N."/>
            <person name="Submissions S."/>
        </authorList>
    </citation>
    <scope>NUCLEOTIDE SEQUENCE [LARGE SCALE GENOMIC DNA]</scope>
    <source>
        <strain evidence="4">DSM 16057</strain>
    </source>
</reference>
<dbReference type="Proteomes" id="UP000184529">
    <property type="component" value="Unassembled WGS sequence"/>
</dbReference>
<feature type="transmembrane region" description="Helical" evidence="2">
    <location>
        <begin position="310"/>
        <end position="331"/>
    </location>
</feature>
<dbReference type="STRING" id="1121432.SAMN02745219_00851"/>
<keyword evidence="2" id="KW-1133">Transmembrane helix</keyword>
<dbReference type="EMBL" id="FQZM01000009">
    <property type="protein sequence ID" value="SHI69135.1"/>
    <property type="molecule type" value="Genomic_DNA"/>
</dbReference>
<feature type="transmembrane region" description="Helical" evidence="2">
    <location>
        <begin position="169"/>
        <end position="195"/>
    </location>
</feature>
<dbReference type="AlphaFoldDB" id="A0A1M6D7E2"/>
<evidence type="ECO:0000256" key="1">
    <source>
        <dbReference type="SAM" id="MobiDB-lite"/>
    </source>
</evidence>
<organism evidence="3 4">
    <name type="scientific">Desulfofundulus thermosubterraneus DSM 16057</name>
    <dbReference type="NCBI Taxonomy" id="1121432"/>
    <lineage>
        <taxon>Bacteria</taxon>
        <taxon>Bacillati</taxon>
        <taxon>Bacillota</taxon>
        <taxon>Clostridia</taxon>
        <taxon>Eubacteriales</taxon>
        <taxon>Peptococcaceae</taxon>
        <taxon>Desulfofundulus</taxon>
    </lineage>
</organism>
<name>A0A1M6D7E2_9FIRM</name>
<feature type="region of interest" description="Disordered" evidence="1">
    <location>
        <begin position="354"/>
        <end position="373"/>
    </location>
</feature>